<comment type="similarity">
    <text evidence="2 5">Belongs to the pseudouridine synthase RluA family.</text>
</comment>
<dbReference type="InterPro" id="IPR020103">
    <property type="entry name" value="PsdUridine_synth_cat_dom_sf"/>
</dbReference>
<evidence type="ECO:0000259" key="6">
    <source>
        <dbReference type="Pfam" id="PF00849"/>
    </source>
</evidence>
<dbReference type="Gene3D" id="3.30.2350.10">
    <property type="entry name" value="Pseudouridine synthase"/>
    <property type="match status" value="1"/>
</dbReference>
<dbReference type="GO" id="GO:0140098">
    <property type="term" value="F:catalytic activity, acting on RNA"/>
    <property type="evidence" value="ECO:0007669"/>
    <property type="project" value="UniProtKB-ARBA"/>
</dbReference>
<dbReference type="GO" id="GO:0003723">
    <property type="term" value="F:RNA binding"/>
    <property type="evidence" value="ECO:0007669"/>
    <property type="project" value="InterPro"/>
</dbReference>
<dbReference type="PROSITE" id="PS01129">
    <property type="entry name" value="PSI_RLU"/>
    <property type="match status" value="1"/>
</dbReference>
<evidence type="ECO:0000256" key="3">
    <source>
        <dbReference type="ARBA" id="ARBA00023235"/>
    </source>
</evidence>
<dbReference type="InterPro" id="IPR006224">
    <property type="entry name" value="PsdUridine_synth_RluA-like_CS"/>
</dbReference>
<evidence type="ECO:0000256" key="2">
    <source>
        <dbReference type="ARBA" id="ARBA00010876"/>
    </source>
</evidence>
<evidence type="ECO:0000256" key="1">
    <source>
        <dbReference type="ARBA" id="ARBA00000073"/>
    </source>
</evidence>
<dbReference type="FunFam" id="3.30.2350.10:FF:000005">
    <property type="entry name" value="Pseudouridine synthase"/>
    <property type="match status" value="1"/>
</dbReference>
<comment type="catalytic activity">
    <reaction evidence="1 5">
        <text>a uridine in RNA = a pseudouridine in RNA</text>
        <dbReference type="Rhea" id="RHEA:48348"/>
        <dbReference type="Rhea" id="RHEA-COMP:12068"/>
        <dbReference type="Rhea" id="RHEA-COMP:12069"/>
        <dbReference type="ChEBI" id="CHEBI:65314"/>
        <dbReference type="ChEBI" id="CHEBI:65315"/>
    </reaction>
</comment>
<protein>
    <recommendedName>
        <fullName evidence="5">Pseudouridine synthase</fullName>
        <ecNumber evidence="5">5.4.99.-</ecNumber>
    </recommendedName>
</protein>
<feature type="domain" description="Pseudouridine synthase RsuA/RluA-like" evidence="6">
    <location>
        <begin position="93"/>
        <end position="246"/>
    </location>
</feature>
<evidence type="ECO:0000256" key="4">
    <source>
        <dbReference type="PIRSR" id="PIRSR606225-1"/>
    </source>
</evidence>
<dbReference type="InterPro" id="IPR050188">
    <property type="entry name" value="RluA_PseudoU_synthase"/>
</dbReference>
<dbReference type="SUPFAM" id="SSF55120">
    <property type="entry name" value="Pseudouridine synthase"/>
    <property type="match status" value="1"/>
</dbReference>
<name>A0A8J3AQ19_9BACI</name>
<dbReference type="GO" id="GO:0009982">
    <property type="term" value="F:pseudouridine synthase activity"/>
    <property type="evidence" value="ECO:0007669"/>
    <property type="project" value="InterPro"/>
</dbReference>
<comment type="function">
    <text evidence="5">Responsible for synthesis of pseudouridine from uracil.</text>
</comment>
<dbReference type="EC" id="5.4.99.-" evidence="5"/>
<keyword evidence="3 5" id="KW-0413">Isomerase</keyword>
<dbReference type="PANTHER" id="PTHR21600">
    <property type="entry name" value="MITOCHONDRIAL RNA PSEUDOURIDINE SYNTHASE"/>
    <property type="match status" value="1"/>
</dbReference>
<feature type="active site" evidence="4">
    <location>
        <position position="140"/>
    </location>
</feature>
<dbReference type="Pfam" id="PF00849">
    <property type="entry name" value="PseudoU_synth_2"/>
    <property type="match status" value="1"/>
</dbReference>
<comment type="caution">
    <text evidence="7">The sequence shown here is derived from an EMBL/GenBank/DDBJ whole genome shotgun (WGS) entry which is preliminary data.</text>
</comment>
<dbReference type="NCBIfam" id="TIGR00005">
    <property type="entry name" value="rluA_subfam"/>
    <property type="match status" value="1"/>
</dbReference>
<dbReference type="EMBL" id="BMHB01000001">
    <property type="protein sequence ID" value="GGI14711.1"/>
    <property type="molecule type" value="Genomic_DNA"/>
</dbReference>
<reference evidence="8" key="1">
    <citation type="journal article" date="2019" name="Int. J. Syst. Evol. Microbiol.">
        <title>The Global Catalogue of Microorganisms (GCM) 10K type strain sequencing project: providing services to taxonomists for standard genome sequencing and annotation.</title>
        <authorList>
            <consortium name="The Broad Institute Genomics Platform"/>
            <consortium name="The Broad Institute Genome Sequencing Center for Infectious Disease"/>
            <person name="Wu L."/>
            <person name="Ma J."/>
        </authorList>
    </citation>
    <scope>NUCLEOTIDE SEQUENCE [LARGE SCALE GENOMIC DNA]</scope>
    <source>
        <strain evidence="8">CGMCC 1.14993</strain>
    </source>
</reference>
<dbReference type="PANTHER" id="PTHR21600:SF71">
    <property type="entry name" value="PSEUDOURIDINE SYNTHASE"/>
    <property type="match status" value="1"/>
</dbReference>
<dbReference type="Proteomes" id="UP000626244">
    <property type="component" value="Unassembled WGS sequence"/>
</dbReference>
<proteinExistence type="inferred from homology"/>
<evidence type="ECO:0000313" key="8">
    <source>
        <dbReference type="Proteomes" id="UP000626244"/>
    </source>
</evidence>
<organism evidence="7 8">
    <name type="scientific">Gottfriedia solisilvae</name>
    <dbReference type="NCBI Taxonomy" id="1516104"/>
    <lineage>
        <taxon>Bacteria</taxon>
        <taxon>Bacillati</taxon>
        <taxon>Bacillota</taxon>
        <taxon>Bacilli</taxon>
        <taxon>Bacillales</taxon>
        <taxon>Bacillaceae</taxon>
        <taxon>Gottfriedia</taxon>
    </lineage>
</organism>
<gene>
    <name evidence="7" type="ORF">GCM10007380_24320</name>
</gene>
<dbReference type="OrthoDB" id="9807829at2"/>
<evidence type="ECO:0000256" key="5">
    <source>
        <dbReference type="RuleBase" id="RU362028"/>
    </source>
</evidence>
<dbReference type="GO" id="GO:0000455">
    <property type="term" value="P:enzyme-directed rRNA pseudouridine synthesis"/>
    <property type="evidence" value="ECO:0007669"/>
    <property type="project" value="TreeGrafter"/>
</dbReference>
<dbReference type="InterPro" id="IPR006225">
    <property type="entry name" value="PsdUridine_synth_RluC/D"/>
</dbReference>
<dbReference type="RefSeq" id="WP_088000096.1">
    <property type="nucleotide sequence ID" value="NZ_BMHB01000001.1"/>
</dbReference>
<dbReference type="InterPro" id="IPR006145">
    <property type="entry name" value="PsdUridine_synth_RsuA/RluA"/>
</dbReference>
<dbReference type="AlphaFoldDB" id="A0A8J3AQ19"/>
<sequence length="302" mass="34613">MNGNKYDSWCETIITEKNNNQTIEHYLRNFWHFPKKLLHELRMEKGVKLNGELKAWNTSLSTNDRLEINIFKEEDYGVIPQNQSIEICYEDDHLLIVNKPFGVDTHPNEAGQLHTLANGVAYHFEQSGLKTKVRHIHRLDKDTTGGIVFAKHALSSAVLDGLLSQRKIKRTYTAIVSGNVKLKEGTINEPIGRDRHHPTRRRVSLKGDKAITHFKKINYNSKQNITILQCQLDTGRTHQIRVHLSHLGHPIIGDTLYGSKSRLLQRQALHASNVQLIHPFTNEPLSIDIPFPADIRQILNEK</sequence>
<keyword evidence="8" id="KW-1185">Reference proteome</keyword>
<dbReference type="CDD" id="cd02869">
    <property type="entry name" value="PseudoU_synth_RluA_like"/>
    <property type="match status" value="1"/>
</dbReference>
<evidence type="ECO:0000313" key="7">
    <source>
        <dbReference type="EMBL" id="GGI14711.1"/>
    </source>
</evidence>
<accession>A0A8J3AQ19</accession>